<feature type="signal peptide" evidence="5">
    <location>
        <begin position="1"/>
        <end position="25"/>
    </location>
</feature>
<organism evidence="7 8">
    <name type="scientific">Lentilactobacillus fungorum</name>
    <dbReference type="NCBI Taxonomy" id="2201250"/>
    <lineage>
        <taxon>Bacteria</taxon>
        <taxon>Bacillati</taxon>
        <taxon>Bacillota</taxon>
        <taxon>Bacilli</taxon>
        <taxon>Lactobacillales</taxon>
        <taxon>Lactobacillaceae</taxon>
        <taxon>Lentilactobacillus</taxon>
    </lineage>
</organism>
<gene>
    <name evidence="7" type="ORF">YK48G_13090</name>
</gene>
<protein>
    <submittedName>
        <fullName evidence="7">ABC transporter substrate-binding protein</fullName>
    </submittedName>
</protein>
<evidence type="ECO:0000256" key="5">
    <source>
        <dbReference type="SAM" id="SignalP"/>
    </source>
</evidence>
<comment type="caution">
    <text evidence="7">The sequence shown here is derived from an EMBL/GenBank/DDBJ whole genome shotgun (WGS) entry which is preliminary data.</text>
</comment>
<dbReference type="InterPro" id="IPR030678">
    <property type="entry name" value="Peptide/Ni-bd"/>
</dbReference>
<sequence length="532" mass="58888">MKHKGLTLSMILLLGGLLSACGSSAASHHQSLSVTLPDEPATVDPNTSYDTNSGSVIQQTYEGLYTYDKNNRLVPGVATKIVKPTNGGKTYTFHLKKNAKWSNGQPVTAQDFVTSFTRTVNPKTKAQFASVYSAFKNFSAVQAGKMAPNKLGVKALNSKTLQITLSRPVPYFNGLVANQYLPINTQAVKKYGKQFGTNSKTAVYNGPYKLVGWTGSNSAWKYVKNPYYWNNHNVKIPTVNVTLAKDQNTSVNLFKGGKVDVTSVTGQYVKQNKNDSQLHTHLIGRENYLYFNSQKSATNSLDLRQAMSAVIDRKELVTNVLQDGSKPMLNAVPQGDQKNPATGQDMAQDVGNLLPYNVNKAKQYWQAYQKATGKKKVTLNLLTDDTDQDKHVGEYIQAAAEKAFNGLKVTVTSIPHAQHVARDFAGNFEMNLTGWSTNWLDSSDFLGLSQLSNQVNFTHLRDNKLDTLMNESNQLSGQDRYQKLVAADKQLVANKDLVPLYQPAQANLVNKKVGGLKYSLLHDAQYQYAYWK</sequence>
<keyword evidence="8" id="KW-1185">Reference proteome</keyword>
<proteinExistence type="inferred from homology"/>
<dbReference type="Proteomes" id="UP000604765">
    <property type="component" value="Unassembled WGS sequence"/>
</dbReference>
<dbReference type="InterPro" id="IPR039424">
    <property type="entry name" value="SBP_5"/>
</dbReference>
<evidence type="ECO:0000313" key="8">
    <source>
        <dbReference type="Proteomes" id="UP000604765"/>
    </source>
</evidence>
<name>A0ABQ3W2K5_9LACO</name>
<dbReference type="PANTHER" id="PTHR30290">
    <property type="entry name" value="PERIPLASMIC BINDING COMPONENT OF ABC TRANSPORTER"/>
    <property type="match status" value="1"/>
</dbReference>
<dbReference type="PROSITE" id="PS51257">
    <property type="entry name" value="PROKAR_LIPOPROTEIN"/>
    <property type="match status" value="1"/>
</dbReference>
<dbReference type="EMBL" id="BNJR01000012">
    <property type="protein sequence ID" value="GHP13884.1"/>
    <property type="molecule type" value="Genomic_DNA"/>
</dbReference>
<comment type="similarity">
    <text evidence="2">Belongs to the bacterial solute-binding protein 5 family.</text>
</comment>
<evidence type="ECO:0000256" key="1">
    <source>
        <dbReference type="ARBA" id="ARBA00004196"/>
    </source>
</evidence>
<keyword evidence="4 5" id="KW-0732">Signal</keyword>
<dbReference type="Gene3D" id="3.10.105.10">
    <property type="entry name" value="Dipeptide-binding Protein, Domain 3"/>
    <property type="match status" value="1"/>
</dbReference>
<evidence type="ECO:0000256" key="3">
    <source>
        <dbReference type="ARBA" id="ARBA00022448"/>
    </source>
</evidence>
<dbReference type="InterPro" id="IPR000914">
    <property type="entry name" value="SBP_5_dom"/>
</dbReference>
<dbReference type="RefSeq" id="WP_203629906.1">
    <property type="nucleotide sequence ID" value="NZ_BNJR01000012.1"/>
</dbReference>
<dbReference type="PIRSF" id="PIRSF002741">
    <property type="entry name" value="MppA"/>
    <property type="match status" value="1"/>
</dbReference>
<evidence type="ECO:0000256" key="4">
    <source>
        <dbReference type="ARBA" id="ARBA00022729"/>
    </source>
</evidence>
<dbReference type="PANTHER" id="PTHR30290:SF10">
    <property type="entry name" value="PERIPLASMIC OLIGOPEPTIDE-BINDING PROTEIN-RELATED"/>
    <property type="match status" value="1"/>
</dbReference>
<dbReference type="CDD" id="cd08504">
    <property type="entry name" value="PBP2_OppA"/>
    <property type="match status" value="1"/>
</dbReference>
<comment type="subcellular location">
    <subcellularLocation>
        <location evidence="1">Cell envelope</location>
    </subcellularLocation>
</comment>
<keyword evidence="3" id="KW-0813">Transport</keyword>
<dbReference type="Pfam" id="PF00496">
    <property type="entry name" value="SBP_bac_5"/>
    <property type="match status" value="1"/>
</dbReference>
<reference evidence="7 8" key="1">
    <citation type="journal article" date="2021" name="Int. J. Syst. Evol. Microbiol.">
        <title>Lentilactobacillus fungorum sp. nov., isolated from spent mushroom substrates.</title>
        <authorList>
            <person name="Tohno M."/>
            <person name="Tanizawa Y."/>
            <person name="Kojima Y."/>
            <person name="Sakamoto M."/>
            <person name="Ohkuma M."/>
            <person name="Kobayashi H."/>
        </authorList>
    </citation>
    <scope>NUCLEOTIDE SEQUENCE [LARGE SCALE GENOMIC DNA]</scope>
    <source>
        <strain evidence="7 8">YK48G</strain>
    </source>
</reference>
<feature type="chain" id="PRO_5045198285" evidence="5">
    <location>
        <begin position="26"/>
        <end position="532"/>
    </location>
</feature>
<accession>A0ABQ3W2K5</accession>
<evidence type="ECO:0000313" key="7">
    <source>
        <dbReference type="EMBL" id="GHP13884.1"/>
    </source>
</evidence>
<dbReference type="SUPFAM" id="SSF53850">
    <property type="entry name" value="Periplasmic binding protein-like II"/>
    <property type="match status" value="1"/>
</dbReference>
<dbReference type="Gene3D" id="3.40.190.10">
    <property type="entry name" value="Periplasmic binding protein-like II"/>
    <property type="match status" value="1"/>
</dbReference>
<dbReference type="Gene3D" id="3.90.76.10">
    <property type="entry name" value="Dipeptide-binding Protein, Domain 1"/>
    <property type="match status" value="1"/>
</dbReference>
<evidence type="ECO:0000259" key="6">
    <source>
        <dbReference type="Pfam" id="PF00496"/>
    </source>
</evidence>
<feature type="domain" description="Solute-binding protein family 5" evidence="6">
    <location>
        <begin position="73"/>
        <end position="453"/>
    </location>
</feature>
<evidence type="ECO:0000256" key="2">
    <source>
        <dbReference type="ARBA" id="ARBA00005695"/>
    </source>
</evidence>